<dbReference type="InterPro" id="IPR052158">
    <property type="entry name" value="INH-QAR"/>
</dbReference>
<dbReference type="EMBL" id="WIWT01000027">
    <property type="protein sequence ID" value="KAF3213015.1"/>
    <property type="molecule type" value="Genomic_DNA"/>
</dbReference>
<dbReference type="Proteomes" id="UP000472727">
    <property type="component" value="Unassembled WGS sequence"/>
</dbReference>
<evidence type="ECO:0000313" key="5">
    <source>
        <dbReference type="EMBL" id="KAF3228509.1"/>
    </source>
</evidence>
<dbReference type="PANTHER" id="PTHR43130:SF15">
    <property type="entry name" value="THIJ_PFPI FAMILY PROTEIN (AFU_ORTHOLOGUE AFUA_5G14240)"/>
    <property type="match status" value="1"/>
</dbReference>
<dbReference type="EMBL" id="WIPF01000016">
    <property type="protein sequence ID" value="KAF3228292.1"/>
    <property type="molecule type" value="Genomic_DNA"/>
</dbReference>
<reference evidence="6 7" key="1">
    <citation type="submission" date="2019-06" db="EMBL/GenBank/DDBJ databases">
        <authorList>
            <person name="Palmer J.M."/>
        </authorList>
    </citation>
    <scope>NUCLEOTIDE SEQUENCE [LARGE SCALE GENOMIC DNA]</scope>
    <source>
        <strain evidence="5 6">TWF106</strain>
        <strain evidence="4 7">TWF191</strain>
        <strain evidence="3">TWF679</strain>
    </source>
</reference>
<dbReference type="SUPFAM" id="SSF52317">
    <property type="entry name" value="Class I glutamine amidotransferase-like"/>
    <property type="match status" value="1"/>
</dbReference>
<dbReference type="Gene3D" id="3.40.50.880">
    <property type="match status" value="1"/>
</dbReference>
<dbReference type="CDD" id="cd03139">
    <property type="entry name" value="GATase1_PfpI_2"/>
    <property type="match status" value="1"/>
</dbReference>
<proteinExistence type="predicted"/>
<dbReference type="PANTHER" id="PTHR43130">
    <property type="entry name" value="ARAC-FAMILY TRANSCRIPTIONAL REGULATOR"/>
    <property type="match status" value="1"/>
</dbReference>
<evidence type="ECO:0000313" key="4">
    <source>
        <dbReference type="EMBL" id="KAF3228292.1"/>
    </source>
</evidence>
<evidence type="ECO:0000313" key="3">
    <source>
        <dbReference type="EMBL" id="KAF3213015.1"/>
    </source>
</evidence>
<dbReference type="InterPro" id="IPR002818">
    <property type="entry name" value="DJ-1/PfpI"/>
</dbReference>
<dbReference type="EMBL" id="WIWS01000004">
    <property type="protein sequence ID" value="KAF3228509.1"/>
    <property type="molecule type" value="Genomic_DNA"/>
</dbReference>
<dbReference type="Pfam" id="PF01965">
    <property type="entry name" value="DJ-1_PfpI"/>
    <property type="match status" value="1"/>
</dbReference>
<dbReference type="Proteomes" id="UP000483672">
    <property type="component" value="Unassembled WGS sequence"/>
</dbReference>
<keyword evidence="1" id="KW-0732">Signal</keyword>
<evidence type="ECO:0000256" key="1">
    <source>
        <dbReference type="SAM" id="SignalP"/>
    </source>
</evidence>
<evidence type="ECO:0000313" key="7">
    <source>
        <dbReference type="Proteomes" id="UP000483672"/>
    </source>
</evidence>
<evidence type="ECO:0000313" key="6">
    <source>
        <dbReference type="Proteomes" id="UP000472727"/>
    </source>
</evidence>
<accession>A0A6G1M6D3</accession>
<feature type="domain" description="DJ-1/PfpI" evidence="2">
    <location>
        <begin position="44"/>
        <end position="216"/>
    </location>
</feature>
<evidence type="ECO:0000259" key="2">
    <source>
        <dbReference type="Pfam" id="PF01965"/>
    </source>
</evidence>
<gene>
    <name evidence="5" type="ORF">TWF106_007542</name>
    <name evidence="4" type="ORF">TWF191_002797</name>
    <name evidence="3" type="ORF">TWF679_005584</name>
</gene>
<organism evidence="4 7">
    <name type="scientific">Orbilia oligospora</name>
    <name type="common">Nematode-trapping fungus</name>
    <name type="synonym">Arthrobotrys oligospora</name>
    <dbReference type="NCBI Taxonomy" id="2813651"/>
    <lineage>
        <taxon>Eukaryota</taxon>
        <taxon>Fungi</taxon>
        <taxon>Dikarya</taxon>
        <taxon>Ascomycota</taxon>
        <taxon>Pezizomycotina</taxon>
        <taxon>Orbiliomycetes</taxon>
        <taxon>Orbiliales</taxon>
        <taxon>Orbiliaceae</taxon>
        <taxon>Orbilia</taxon>
    </lineage>
</organism>
<dbReference type="OrthoDB" id="543156at2759"/>
<protein>
    <recommendedName>
        <fullName evidence="2">DJ-1/PfpI domain-containing protein</fullName>
    </recommendedName>
</protein>
<comment type="caution">
    <text evidence="4">The sequence shown here is derived from an EMBL/GenBank/DDBJ whole genome shotgun (WGS) entry which is preliminary data.</text>
</comment>
<dbReference type="AlphaFoldDB" id="A0A6G1M6D3"/>
<feature type="signal peptide" evidence="1">
    <location>
        <begin position="1"/>
        <end position="31"/>
    </location>
</feature>
<feature type="chain" id="PRO_5041094048" description="DJ-1/PfpI domain-containing protein" evidence="1">
    <location>
        <begin position="32"/>
        <end position="266"/>
    </location>
</feature>
<sequence>MLFSKLYRAATYTSLLLVGSSFADTAAVTQAQLINRGRTVHMGILLFPGFEPLDIIGPLEFIFSVSEKFPIKLYMIAEQVGAVSAVPPGKEHMAGPQFLATHTFQNTPKLNILLKPGGMGDIAIVEAGNTVIEDFIKQRYEELDYLMSVCTGSVSLARAGVLKGKRATTNKRLYNWVTSNGPDADWVPSARWVEDGKVWTSSGVAAGIDMTYAFLKMFYGDAVNENFNTLEYAPLQDSRIDPFAIVHNVTGRDEGNLTSCVTPAGF</sequence>
<name>A0A6G1M6D3_ORBOL</name>
<dbReference type="InterPro" id="IPR029062">
    <property type="entry name" value="Class_I_gatase-like"/>
</dbReference>
<dbReference type="Proteomes" id="UP000614610">
    <property type="component" value="Unassembled WGS sequence"/>
</dbReference>